<accession>A0A1E4RXT8</accession>
<evidence type="ECO:0000259" key="7">
    <source>
        <dbReference type="PROSITE" id="PS50908"/>
    </source>
</evidence>
<organism evidence="8 9">
    <name type="scientific">Cyberlindnera jadinii (strain ATCC 18201 / CBS 1600 / BCRC 20928 / JCM 3617 / NBRC 0987 / NRRL Y-1542)</name>
    <name type="common">Torula yeast</name>
    <name type="synonym">Candida utilis</name>
    <dbReference type="NCBI Taxonomy" id="983966"/>
    <lineage>
        <taxon>Eukaryota</taxon>
        <taxon>Fungi</taxon>
        <taxon>Dikarya</taxon>
        <taxon>Ascomycota</taxon>
        <taxon>Saccharomycotina</taxon>
        <taxon>Saccharomycetes</taxon>
        <taxon>Phaffomycetales</taxon>
        <taxon>Phaffomycetaceae</taxon>
        <taxon>Cyberlindnera</taxon>
    </lineage>
</organism>
<dbReference type="GeneID" id="30987289"/>
<evidence type="ECO:0000256" key="1">
    <source>
        <dbReference type="ARBA" id="ARBA00004496"/>
    </source>
</evidence>
<dbReference type="GO" id="GO:0140469">
    <property type="term" value="P:GCN2-mediated signaling"/>
    <property type="evidence" value="ECO:0007669"/>
    <property type="project" value="TreeGrafter"/>
</dbReference>
<dbReference type="PROSITE" id="PS50908">
    <property type="entry name" value="RWD"/>
    <property type="match status" value="1"/>
</dbReference>
<feature type="domain" description="RWD" evidence="7">
    <location>
        <begin position="8"/>
        <end position="103"/>
    </location>
</feature>
<dbReference type="InterPro" id="IPR020569">
    <property type="entry name" value="UPF0029_Impact_CS"/>
</dbReference>
<sequence length="264" mass="29656">MCSQDVLDEIEAIEAIYPECLSRLNDGLVELKVPNHEDFRLRVSFPKEYPETDSPHILQVQSSGHDDQYLESLFNDVMHSVYHPGSVCVFDFLTELDGVLGTDAGDGEDDGGNHSHVDAEPVEIDALSGWTMSEPVTDRGSTFIAFAREVHSENDVFHYLQTLKTDRKISRASHNMVAYRIQNDNGTRISDCDDDGETAAGGRMLHLLTIMDVWNVLVVVSRWFGGTHIGPDRFKHINSTTREAVMRAGFVKEDTKHHKGKKKK</sequence>
<dbReference type="GO" id="GO:0006446">
    <property type="term" value="P:regulation of translational initiation"/>
    <property type="evidence" value="ECO:0007669"/>
    <property type="project" value="TreeGrafter"/>
</dbReference>
<dbReference type="SUPFAM" id="SSF54495">
    <property type="entry name" value="UBC-like"/>
    <property type="match status" value="1"/>
</dbReference>
<proteinExistence type="inferred from homology"/>
<protein>
    <submittedName>
        <fullName evidence="8">UPF0029-domain-containing protein</fullName>
    </submittedName>
</protein>
<dbReference type="InterPro" id="IPR006575">
    <property type="entry name" value="RWD_dom"/>
</dbReference>
<dbReference type="InterPro" id="IPR016135">
    <property type="entry name" value="UBQ-conjugating_enzyme/RWD"/>
</dbReference>
<name>A0A1E4RXT8_CYBJN</name>
<dbReference type="STRING" id="983966.A0A1E4RXT8"/>
<comment type="similarity">
    <text evidence="2">Belongs to the IMPACT family.</text>
</comment>
<dbReference type="SMART" id="SM00591">
    <property type="entry name" value="RWD"/>
    <property type="match status" value="1"/>
</dbReference>
<dbReference type="Pfam" id="PF05773">
    <property type="entry name" value="RWD"/>
    <property type="match status" value="1"/>
</dbReference>
<dbReference type="InterPro" id="IPR001498">
    <property type="entry name" value="Impact_N"/>
</dbReference>
<dbReference type="PROSITE" id="PS00910">
    <property type="entry name" value="UPF0029"/>
    <property type="match status" value="1"/>
</dbReference>
<evidence type="ECO:0000256" key="6">
    <source>
        <dbReference type="ARBA" id="ARBA00023016"/>
    </source>
</evidence>
<keyword evidence="4" id="KW-0678">Repressor</keyword>
<evidence type="ECO:0000256" key="3">
    <source>
        <dbReference type="ARBA" id="ARBA00022490"/>
    </source>
</evidence>
<dbReference type="Gene3D" id="3.10.110.10">
    <property type="entry name" value="Ubiquitin Conjugating Enzyme"/>
    <property type="match status" value="1"/>
</dbReference>
<dbReference type="PANTHER" id="PTHR16301:SF25">
    <property type="entry name" value="PROTEIN IMPACT"/>
    <property type="match status" value="1"/>
</dbReference>
<evidence type="ECO:0000313" key="9">
    <source>
        <dbReference type="Proteomes" id="UP000094389"/>
    </source>
</evidence>
<dbReference type="PANTHER" id="PTHR16301">
    <property type="entry name" value="IMPACT-RELATED"/>
    <property type="match status" value="1"/>
</dbReference>
<gene>
    <name evidence="8" type="ORF">CYBJADRAFT_130067</name>
</gene>
<dbReference type="Pfam" id="PF01205">
    <property type="entry name" value="Impact_N"/>
    <property type="match status" value="1"/>
</dbReference>
<dbReference type="RefSeq" id="XP_020069128.1">
    <property type="nucleotide sequence ID" value="XM_020212893.1"/>
</dbReference>
<dbReference type="CDD" id="cd23822">
    <property type="entry name" value="RWD_ScYIH1-like"/>
    <property type="match status" value="1"/>
</dbReference>
<dbReference type="GO" id="GO:0005737">
    <property type="term" value="C:cytoplasm"/>
    <property type="evidence" value="ECO:0007669"/>
    <property type="project" value="UniProtKB-SubCell"/>
</dbReference>
<dbReference type="InterPro" id="IPR020568">
    <property type="entry name" value="Ribosomal_Su5_D2-typ_SF"/>
</dbReference>
<dbReference type="InterPro" id="IPR036956">
    <property type="entry name" value="Impact_N_sf"/>
</dbReference>
<evidence type="ECO:0000256" key="4">
    <source>
        <dbReference type="ARBA" id="ARBA00022491"/>
    </source>
</evidence>
<keyword evidence="6" id="KW-0346">Stress response</keyword>
<evidence type="ECO:0000256" key="5">
    <source>
        <dbReference type="ARBA" id="ARBA00022845"/>
    </source>
</evidence>
<dbReference type="OMA" id="HLMQVMD"/>
<keyword evidence="5" id="KW-0810">Translation regulation</keyword>
<dbReference type="AlphaFoldDB" id="A0A1E4RXT8"/>
<evidence type="ECO:0000256" key="2">
    <source>
        <dbReference type="ARBA" id="ARBA00007665"/>
    </source>
</evidence>
<comment type="subcellular location">
    <subcellularLocation>
        <location evidence="1">Cytoplasm</location>
    </subcellularLocation>
</comment>
<keyword evidence="9" id="KW-1185">Reference proteome</keyword>
<evidence type="ECO:0000313" key="8">
    <source>
        <dbReference type="EMBL" id="ODV72089.1"/>
    </source>
</evidence>
<dbReference type="InterPro" id="IPR023582">
    <property type="entry name" value="Impact"/>
</dbReference>
<dbReference type="OrthoDB" id="69641at2759"/>
<dbReference type="SUPFAM" id="SSF54211">
    <property type="entry name" value="Ribosomal protein S5 domain 2-like"/>
    <property type="match status" value="1"/>
</dbReference>
<keyword evidence="3" id="KW-0963">Cytoplasm</keyword>
<dbReference type="Gene3D" id="3.30.230.30">
    <property type="entry name" value="Impact, N-terminal domain"/>
    <property type="match status" value="1"/>
</dbReference>
<dbReference type="EMBL" id="KV453936">
    <property type="protein sequence ID" value="ODV72089.1"/>
    <property type="molecule type" value="Genomic_DNA"/>
</dbReference>
<reference evidence="8 9" key="1">
    <citation type="journal article" date="2016" name="Proc. Natl. Acad. Sci. U.S.A.">
        <title>Comparative genomics of biotechnologically important yeasts.</title>
        <authorList>
            <person name="Riley R."/>
            <person name="Haridas S."/>
            <person name="Wolfe K.H."/>
            <person name="Lopes M.R."/>
            <person name="Hittinger C.T."/>
            <person name="Goeker M."/>
            <person name="Salamov A.A."/>
            <person name="Wisecaver J.H."/>
            <person name="Long T.M."/>
            <person name="Calvey C.H."/>
            <person name="Aerts A.L."/>
            <person name="Barry K.W."/>
            <person name="Choi C."/>
            <person name="Clum A."/>
            <person name="Coughlan A.Y."/>
            <person name="Deshpande S."/>
            <person name="Douglass A.P."/>
            <person name="Hanson S.J."/>
            <person name="Klenk H.-P."/>
            <person name="LaButti K.M."/>
            <person name="Lapidus A."/>
            <person name="Lindquist E.A."/>
            <person name="Lipzen A.M."/>
            <person name="Meier-Kolthoff J.P."/>
            <person name="Ohm R.A."/>
            <person name="Otillar R.P."/>
            <person name="Pangilinan J.L."/>
            <person name="Peng Y."/>
            <person name="Rokas A."/>
            <person name="Rosa C.A."/>
            <person name="Scheuner C."/>
            <person name="Sibirny A.A."/>
            <person name="Slot J.C."/>
            <person name="Stielow J.B."/>
            <person name="Sun H."/>
            <person name="Kurtzman C.P."/>
            <person name="Blackwell M."/>
            <person name="Grigoriev I.V."/>
            <person name="Jeffries T.W."/>
        </authorList>
    </citation>
    <scope>NUCLEOTIDE SEQUENCE [LARGE SCALE GENOMIC DNA]</scope>
    <source>
        <strain evidence="9">ATCC 18201 / CBS 1600 / BCRC 20928 / JCM 3617 / NBRC 0987 / NRRL Y-1542</strain>
    </source>
</reference>
<dbReference type="Proteomes" id="UP000094389">
    <property type="component" value="Unassembled WGS sequence"/>
</dbReference>